<dbReference type="EMBL" id="JAAOLE020000001">
    <property type="protein sequence ID" value="NVI46389.1"/>
    <property type="molecule type" value="Genomic_DNA"/>
</dbReference>
<proteinExistence type="predicted"/>
<dbReference type="RefSeq" id="WP_166205713.1">
    <property type="nucleotide sequence ID" value="NZ_CP088285.1"/>
</dbReference>
<name>A0A973W376_9BRAD</name>
<dbReference type="AlphaFoldDB" id="A0A973W376"/>
<comment type="caution">
    <text evidence="1">The sequence shown here is derived from an EMBL/GenBank/DDBJ whole genome shotgun (WGS) entry which is preliminary data.</text>
</comment>
<gene>
    <name evidence="1" type="ORF">HAP48_026200</name>
</gene>
<sequence length="77" mass="8647">MKIDIGPLRNPADEAKPLTEESLLQLLKQINRPITVKPTHITFLPAVECTTCGKLCRFDEPYFMCDACERVVGAVTR</sequence>
<reference evidence="1" key="1">
    <citation type="submission" date="2020-06" db="EMBL/GenBank/DDBJ databases">
        <title>Whole Genome Sequence of Bradyrhizobium sp. Strain 1S1.</title>
        <authorList>
            <person name="Bromfield E.S.P."/>
            <person name="Cloutier S."/>
        </authorList>
    </citation>
    <scope>NUCLEOTIDE SEQUENCE [LARGE SCALE GENOMIC DNA]</scope>
    <source>
        <strain evidence="1">1S1</strain>
    </source>
</reference>
<organism evidence="1">
    <name type="scientific">Bradyrhizobium septentrionale</name>
    <dbReference type="NCBI Taxonomy" id="1404411"/>
    <lineage>
        <taxon>Bacteria</taxon>
        <taxon>Pseudomonadati</taxon>
        <taxon>Pseudomonadota</taxon>
        <taxon>Alphaproteobacteria</taxon>
        <taxon>Hyphomicrobiales</taxon>
        <taxon>Nitrobacteraceae</taxon>
        <taxon>Bradyrhizobium</taxon>
    </lineage>
</organism>
<protein>
    <submittedName>
        <fullName evidence="1">Uncharacterized protein</fullName>
    </submittedName>
</protein>
<evidence type="ECO:0000313" key="1">
    <source>
        <dbReference type="EMBL" id="NVI46389.1"/>
    </source>
</evidence>
<accession>A0A973W376</accession>